<dbReference type="OrthoDB" id="5327667at2"/>
<dbReference type="Gene3D" id="1.10.530.40">
    <property type="match status" value="1"/>
</dbReference>
<evidence type="ECO:0000256" key="3">
    <source>
        <dbReference type="ARBA" id="ARBA00022638"/>
    </source>
</evidence>
<dbReference type="InterPro" id="IPR023347">
    <property type="entry name" value="Lysozyme_dom_sf"/>
</dbReference>
<reference evidence="7 8" key="1">
    <citation type="submission" date="2018-04" db="EMBL/GenBank/DDBJ databases">
        <title>Genome sequencing of Gemmobacter.</title>
        <authorList>
            <person name="Yi H."/>
            <person name="Baek M.-G."/>
        </authorList>
    </citation>
    <scope>NUCLEOTIDE SEQUENCE [LARGE SCALE GENOMIC DNA]</scope>
    <source>
        <strain evidence="7 8">HYN0069</strain>
    </source>
</reference>
<evidence type="ECO:0000313" key="8">
    <source>
        <dbReference type="Proteomes" id="UP000244496"/>
    </source>
</evidence>
<dbReference type="RefSeq" id="WP_108435698.1">
    <property type="nucleotide sequence ID" value="NZ_CP028918.1"/>
</dbReference>
<keyword evidence="4 6" id="KW-0378">Hydrolase</keyword>
<comment type="catalytic activity">
    <reaction evidence="1 6">
        <text>Hydrolysis of (1-&gt;4)-beta-linkages between N-acetylmuramic acid and N-acetyl-D-glucosamine residues in a peptidoglycan and between N-acetyl-D-glucosamine residues in chitodextrins.</text>
        <dbReference type="EC" id="3.2.1.17"/>
    </reaction>
</comment>
<dbReference type="InterPro" id="IPR051018">
    <property type="entry name" value="Bacteriophage_GH24"/>
</dbReference>
<dbReference type="Pfam" id="PF00959">
    <property type="entry name" value="Phage_lysozyme"/>
    <property type="match status" value="1"/>
</dbReference>
<dbReference type="GO" id="GO:0009253">
    <property type="term" value="P:peptidoglycan catabolic process"/>
    <property type="evidence" value="ECO:0007669"/>
    <property type="project" value="InterPro"/>
</dbReference>
<proteinExistence type="inferred from homology"/>
<dbReference type="SUPFAM" id="SSF53955">
    <property type="entry name" value="Lysozyme-like"/>
    <property type="match status" value="1"/>
</dbReference>
<gene>
    <name evidence="7" type="ORF">HYN69_10530</name>
</gene>
<dbReference type="Proteomes" id="UP000244496">
    <property type="component" value="Chromosome"/>
</dbReference>
<evidence type="ECO:0000256" key="4">
    <source>
        <dbReference type="ARBA" id="ARBA00022801"/>
    </source>
</evidence>
<keyword evidence="3 6" id="KW-0081">Bacteriolytic enzyme</keyword>
<dbReference type="InterPro" id="IPR002196">
    <property type="entry name" value="Glyco_hydro_24"/>
</dbReference>
<organism evidence="7 8">
    <name type="scientific">Paragemmobacter aquarius</name>
    <dbReference type="NCBI Taxonomy" id="2169400"/>
    <lineage>
        <taxon>Bacteria</taxon>
        <taxon>Pseudomonadati</taxon>
        <taxon>Pseudomonadota</taxon>
        <taxon>Alphaproteobacteria</taxon>
        <taxon>Rhodobacterales</taxon>
        <taxon>Paracoccaceae</taxon>
        <taxon>Paragemmobacter</taxon>
    </lineage>
</organism>
<dbReference type="GO" id="GO:0003796">
    <property type="term" value="F:lysozyme activity"/>
    <property type="evidence" value="ECO:0007669"/>
    <property type="project" value="UniProtKB-EC"/>
</dbReference>
<sequence length="158" mass="16373">MRGPGKLAGATGAAALVVALAVPMVKAWEGRRLAAYADLVGKATICDGETRGVRMGDTATPAECDRMTAAAVAEFEAAIRPCLPGDLPLPSRAAFTVTAYNIGADAFCASSMARRAMAGNLRGSCDALMMWTKAGGRVVRGLVNRRTAERDLCLAGLQ</sequence>
<dbReference type="KEGG" id="geh:HYN69_10530"/>
<keyword evidence="8" id="KW-1185">Reference proteome</keyword>
<dbReference type="EMBL" id="CP028918">
    <property type="protein sequence ID" value="AWB48879.1"/>
    <property type="molecule type" value="Genomic_DNA"/>
</dbReference>
<dbReference type="CDD" id="cd16900">
    <property type="entry name" value="endolysin_R21-like"/>
    <property type="match status" value="1"/>
</dbReference>
<dbReference type="EC" id="3.2.1.17" evidence="6"/>
<dbReference type="AlphaFoldDB" id="A0A2S0UM28"/>
<dbReference type="GO" id="GO:0042742">
    <property type="term" value="P:defense response to bacterium"/>
    <property type="evidence" value="ECO:0007669"/>
    <property type="project" value="UniProtKB-KW"/>
</dbReference>
<accession>A0A2S0UM28</accession>
<dbReference type="HAMAP" id="MF_04110">
    <property type="entry name" value="ENDOLYSIN_T4"/>
    <property type="match status" value="1"/>
</dbReference>
<dbReference type="PANTHER" id="PTHR38107:SF3">
    <property type="entry name" value="LYSOZYME RRRD-RELATED"/>
    <property type="match status" value="1"/>
</dbReference>
<dbReference type="GO" id="GO:0031640">
    <property type="term" value="P:killing of cells of another organism"/>
    <property type="evidence" value="ECO:0007669"/>
    <property type="project" value="UniProtKB-KW"/>
</dbReference>
<evidence type="ECO:0000256" key="5">
    <source>
        <dbReference type="ARBA" id="ARBA00023295"/>
    </source>
</evidence>
<protein>
    <recommendedName>
        <fullName evidence="6">Lysozyme</fullName>
        <ecNumber evidence="6">3.2.1.17</ecNumber>
    </recommendedName>
</protein>
<keyword evidence="5 6" id="KW-0326">Glycosidase</keyword>
<name>A0A2S0UM28_9RHOB</name>
<dbReference type="PANTHER" id="PTHR38107">
    <property type="match status" value="1"/>
</dbReference>
<keyword evidence="2 6" id="KW-0929">Antimicrobial</keyword>
<evidence type="ECO:0000256" key="6">
    <source>
        <dbReference type="RuleBase" id="RU003788"/>
    </source>
</evidence>
<dbReference type="InterPro" id="IPR034690">
    <property type="entry name" value="Endolysin_T4_type"/>
</dbReference>
<comment type="similarity">
    <text evidence="6">Belongs to the glycosyl hydrolase 24 family.</text>
</comment>
<evidence type="ECO:0000313" key="7">
    <source>
        <dbReference type="EMBL" id="AWB48879.1"/>
    </source>
</evidence>
<evidence type="ECO:0000256" key="2">
    <source>
        <dbReference type="ARBA" id="ARBA00022529"/>
    </source>
</evidence>
<evidence type="ECO:0000256" key="1">
    <source>
        <dbReference type="ARBA" id="ARBA00000632"/>
    </source>
</evidence>
<dbReference type="InterPro" id="IPR023346">
    <property type="entry name" value="Lysozyme-like_dom_sf"/>
</dbReference>
<dbReference type="GO" id="GO:0016998">
    <property type="term" value="P:cell wall macromolecule catabolic process"/>
    <property type="evidence" value="ECO:0007669"/>
    <property type="project" value="InterPro"/>
</dbReference>